<reference evidence="2 3" key="1">
    <citation type="submission" date="2023-04" db="EMBL/GenBank/DDBJ databases">
        <title>Antarctic isolates genomes.</title>
        <authorList>
            <person name="Dimov S.G."/>
        </authorList>
    </citation>
    <scope>NUCLEOTIDE SEQUENCE [LARGE SCALE GENOMIC DNA]</scope>
    <source>
        <strain evidence="2 3">AL19</strain>
    </source>
</reference>
<evidence type="ECO:0000256" key="1">
    <source>
        <dbReference type="SAM" id="Phobius"/>
    </source>
</evidence>
<comment type="caution">
    <text evidence="2">The sequence shown here is derived from an EMBL/GenBank/DDBJ whole genome shotgun (WGS) entry which is preliminary data.</text>
</comment>
<dbReference type="Proteomes" id="UP001243286">
    <property type="component" value="Unassembled WGS sequence"/>
</dbReference>
<evidence type="ECO:0000313" key="3">
    <source>
        <dbReference type="Proteomes" id="UP001243286"/>
    </source>
</evidence>
<protein>
    <submittedName>
        <fullName evidence="2">Uncharacterized protein</fullName>
    </submittedName>
</protein>
<evidence type="ECO:0000313" key="2">
    <source>
        <dbReference type="EMBL" id="MDI3236370.1"/>
    </source>
</evidence>
<accession>A0ABT6R5Z2</accession>
<proteinExistence type="predicted"/>
<feature type="transmembrane region" description="Helical" evidence="1">
    <location>
        <begin position="42"/>
        <end position="64"/>
    </location>
</feature>
<sequence length="99" mass="11435">PKGRLAIHLPLSLRLEVGDESPNFDKKAHLKNLFKSFKKGKWIIVIGSVLALLLMVGCWIQYYYDSARSRCVSFLWYHSVSGNRSGTDELEYDYCRCEC</sequence>
<dbReference type="RefSeq" id="WP_282357379.1">
    <property type="nucleotide sequence ID" value="NZ_JASBQV010000037.1"/>
</dbReference>
<dbReference type="EMBL" id="JASBQV010000037">
    <property type="protein sequence ID" value="MDI3236370.1"/>
    <property type="molecule type" value="Genomic_DNA"/>
</dbReference>
<feature type="non-terminal residue" evidence="2">
    <location>
        <position position="1"/>
    </location>
</feature>
<organism evidence="2 3">
    <name type="scientific">Exiguobacterium antarcticum</name>
    <dbReference type="NCBI Taxonomy" id="132920"/>
    <lineage>
        <taxon>Bacteria</taxon>
        <taxon>Bacillati</taxon>
        <taxon>Bacillota</taxon>
        <taxon>Bacilli</taxon>
        <taxon>Bacillales</taxon>
        <taxon>Bacillales Family XII. Incertae Sedis</taxon>
        <taxon>Exiguobacterium</taxon>
    </lineage>
</organism>
<gene>
    <name evidence="2" type="ORF">QK289_15250</name>
</gene>
<name>A0ABT6R5Z2_9BACL</name>
<keyword evidence="1" id="KW-0472">Membrane</keyword>
<keyword evidence="1" id="KW-1133">Transmembrane helix</keyword>
<keyword evidence="1" id="KW-0812">Transmembrane</keyword>
<keyword evidence="3" id="KW-1185">Reference proteome</keyword>